<evidence type="ECO:0000313" key="2">
    <source>
        <dbReference type="Proteomes" id="UP000051682"/>
    </source>
</evidence>
<reference evidence="1 2" key="1">
    <citation type="submission" date="2015-10" db="EMBL/GenBank/DDBJ databases">
        <title>Chryseobacterium aquaticum genome.</title>
        <authorList>
            <person name="Newman J.D."/>
            <person name="Ferguson M.B."/>
            <person name="Miller J.R."/>
        </authorList>
    </citation>
    <scope>NUCLEOTIDE SEQUENCE [LARGE SCALE GENOMIC DNA]</scope>
    <source>
        <strain evidence="1 2">KCTC 12483</strain>
    </source>
</reference>
<dbReference type="Proteomes" id="UP000051682">
    <property type="component" value="Unassembled WGS sequence"/>
</dbReference>
<dbReference type="OrthoDB" id="2088102at2"/>
<accession>A0A0Q3HRR4</accession>
<evidence type="ECO:0000313" key="1">
    <source>
        <dbReference type="EMBL" id="KQK25237.1"/>
    </source>
</evidence>
<dbReference type="EMBL" id="LLYZ01000006">
    <property type="protein sequence ID" value="KQK25237.1"/>
    <property type="molecule type" value="Genomic_DNA"/>
</dbReference>
<organism evidence="1 2">
    <name type="scientific">Chryseobacterium aquaticum</name>
    <dbReference type="NCBI Taxonomy" id="452084"/>
    <lineage>
        <taxon>Bacteria</taxon>
        <taxon>Pseudomonadati</taxon>
        <taxon>Bacteroidota</taxon>
        <taxon>Flavobacteriia</taxon>
        <taxon>Flavobacteriales</taxon>
        <taxon>Weeksellaceae</taxon>
        <taxon>Chryseobacterium group</taxon>
        <taxon>Chryseobacterium</taxon>
    </lineage>
</organism>
<gene>
    <name evidence="1" type="ORF">AR438_11970</name>
</gene>
<protein>
    <submittedName>
        <fullName evidence="1">Uncharacterized protein</fullName>
    </submittedName>
</protein>
<sequence length="178" mass="21553">MVESVSFIQNKEIQVEFFLKKRNVVIDNLKDISKNWQFYFLRFNELNESQLTEYLEEDNFYIEGAIYISYYGTELIGFKYWDLIDQLCSYFINSIYSLIIDNEESDKFYFPDQPIEVNLKKEKEHIWIIIGNEKPLYLNKDVFIKEFLMASKNLYERINVNSYTSEMEKIEEILKSLK</sequence>
<name>A0A0Q3HRR4_9FLAO</name>
<dbReference type="AlphaFoldDB" id="A0A0Q3HRR4"/>
<proteinExistence type="predicted"/>
<comment type="caution">
    <text evidence="1">The sequence shown here is derived from an EMBL/GenBank/DDBJ whole genome shotgun (WGS) entry which is preliminary data.</text>
</comment>
<keyword evidence="2" id="KW-1185">Reference proteome</keyword>
<dbReference type="RefSeq" id="WP_056015411.1">
    <property type="nucleotide sequence ID" value="NZ_LLYZ01000006.1"/>
</dbReference>